<dbReference type="AlphaFoldDB" id="A0A9N8V6Y5"/>
<gene>
    <name evidence="1" type="ORF">DERYTH_LOCUS149</name>
</gene>
<dbReference type="Proteomes" id="UP000789405">
    <property type="component" value="Unassembled WGS sequence"/>
</dbReference>
<dbReference type="OrthoDB" id="2390173at2759"/>
<accession>A0A9N8V6Y5</accession>
<reference evidence="1" key="1">
    <citation type="submission" date="2021-06" db="EMBL/GenBank/DDBJ databases">
        <authorList>
            <person name="Kallberg Y."/>
            <person name="Tangrot J."/>
            <person name="Rosling A."/>
        </authorList>
    </citation>
    <scope>NUCLEOTIDE SEQUENCE</scope>
    <source>
        <strain evidence="1">MA453B</strain>
    </source>
</reference>
<protein>
    <submittedName>
        <fullName evidence="1">17990_t:CDS:1</fullName>
    </submittedName>
</protein>
<evidence type="ECO:0000313" key="2">
    <source>
        <dbReference type="Proteomes" id="UP000789405"/>
    </source>
</evidence>
<keyword evidence="2" id="KW-1185">Reference proteome</keyword>
<sequence>MNFKNNNSIFKVSNLSPSESLIAKNVLDIHKENHCLIYNQPCLNKDSAKENHIEITFMMLSIWASEISKAMASSNKHEGTKNYYQGFLPKFNHQKTTIRLLPKLLNNDFEICGVNTIGKQQILREYAENYNSYFISNDTSSIEETSTYSLQH</sequence>
<dbReference type="EMBL" id="CAJVPY010000028">
    <property type="protein sequence ID" value="CAG8445234.1"/>
    <property type="molecule type" value="Genomic_DNA"/>
</dbReference>
<organism evidence="1 2">
    <name type="scientific">Dentiscutata erythropus</name>
    <dbReference type="NCBI Taxonomy" id="1348616"/>
    <lineage>
        <taxon>Eukaryota</taxon>
        <taxon>Fungi</taxon>
        <taxon>Fungi incertae sedis</taxon>
        <taxon>Mucoromycota</taxon>
        <taxon>Glomeromycotina</taxon>
        <taxon>Glomeromycetes</taxon>
        <taxon>Diversisporales</taxon>
        <taxon>Gigasporaceae</taxon>
        <taxon>Dentiscutata</taxon>
    </lineage>
</organism>
<comment type="caution">
    <text evidence="1">The sequence shown here is derived from an EMBL/GenBank/DDBJ whole genome shotgun (WGS) entry which is preliminary data.</text>
</comment>
<name>A0A9N8V6Y5_9GLOM</name>
<proteinExistence type="predicted"/>
<evidence type="ECO:0000313" key="1">
    <source>
        <dbReference type="EMBL" id="CAG8445234.1"/>
    </source>
</evidence>